<dbReference type="AlphaFoldDB" id="A0AAV3ZSK1"/>
<evidence type="ECO:0000313" key="3">
    <source>
        <dbReference type="Proteomes" id="UP000735302"/>
    </source>
</evidence>
<accession>A0AAV3ZSK1</accession>
<evidence type="ECO:0000256" key="1">
    <source>
        <dbReference type="SAM" id="MobiDB-lite"/>
    </source>
</evidence>
<dbReference type="EMBL" id="BLXT01002832">
    <property type="protein sequence ID" value="GFN98131.1"/>
    <property type="molecule type" value="Genomic_DNA"/>
</dbReference>
<proteinExistence type="predicted"/>
<protein>
    <submittedName>
        <fullName evidence="2">Uncharacterized protein</fullName>
    </submittedName>
</protein>
<comment type="caution">
    <text evidence="2">The sequence shown here is derived from an EMBL/GenBank/DDBJ whole genome shotgun (WGS) entry which is preliminary data.</text>
</comment>
<evidence type="ECO:0000313" key="2">
    <source>
        <dbReference type="EMBL" id="GFN98131.1"/>
    </source>
</evidence>
<feature type="region of interest" description="Disordered" evidence="1">
    <location>
        <begin position="122"/>
        <end position="142"/>
    </location>
</feature>
<reference evidence="2 3" key="1">
    <citation type="journal article" date="2021" name="Elife">
        <title>Chloroplast acquisition without the gene transfer in kleptoplastic sea slugs, Plakobranchus ocellatus.</title>
        <authorList>
            <person name="Maeda T."/>
            <person name="Takahashi S."/>
            <person name="Yoshida T."/>
            <person name="Shimamura S."/>
            <person name="Takaki Y."/>
            <person name="Nagai Y."/>
            <person name="Toyoda A."/>
            <person name="Suzuki Y."/>
            <person name="Arimoto A."/>
            <person name="Ishii H."/>
            <person name="Satoh N."/>
            <person name="Nishiyama T."/>
            <person name="Hasebe M."/>
            <person name="Maruyama T."/>
            <person name="Minagawa J."/>
            <person name="Obokata J."/>
            <person name="Shigenobu S."/>
        </authorList>
    </citation>
    <scope>NUCLEOTIDE SEQUENCE [LARGE SCALE GENOMIC DNA]</scope>
</reference>
<sequence>MTGAIVIPLTDDGDKDGGIHDPDTDGVCHSDTFHRLADPETAGVCHSDTFHRLADPETAGVCHSDSDTFHRQADPDTADQQKCRYDEVFFNPHPKTLTYRLTELSHNIHNTVSNFPATIAVNAKNDDDDDDDDDDDSGGNQL</sequence>
<feature type="compositionally biased region" description="Acidic residues" evidence="1">
    <location>
        <begin position="126"/>
        <end position="142"/>
    </location>
</feature>
<gene>
    <name evidence="2" type="ORF">PoB_002463700</name>
</gene>
<feature type="region of interest" description="Disordered" evidence="1">
    <location>
        <begin position="1"/>
        <end position="21"/>
    </location>
</feature>
<keyword evidence="3" id="KW-1185">Reference proteome</keyword>
<dbReference type="Proteomes" id="UP000735302">
    <property type="component" value="Unassembled WGS sequence"/>
</dbReference>
<organism evidence="2 3">
    <name type="scientific">Plakobranchus ocellatus</name>
    <dbReference type="NCBI Taxonomy" id="259542"/>
    <lineage>
        <taxon>Eukaryota</taxon>
        <taxon>Metazoa</taxon>
        <taxon>Spiralia</taxon>
        <taxon>Lophotrochozoa</taxon>
        <taxon>Mollusca</taxon>
        <taxon>Gastropoda</taxon>
        <taxon>Heterobranchia</taxon>
        <taxon>Euthyneura</taxon>
        <taxon>Panpulmonata</taxon>
        <taxon>Sacoglossa</taxon>
        <taxon>Placobranchoidea</taxon>
        <taxon>Plakobranchidae</taxon>
        <taxon>Plakobranchus</taxon>
    </lineage>
</organism>
<name>A0AAV3ZSK1_9GAST</name>